<feature type="transmembrane region" description="Helical" evidence="1">
    <location>
        <begin position="136"/>
        <end position="155"/>
    </location>
</feature>
<name>A0A833M8G6_9FIRM</name>
<evidence type="ECO:0000256" key="1">
    <source>
        <dbReference type="SAM" id="Phobius"/>
    </source>
</evidence>
<dbReference type="Proteomes" id="UP000465601">
    <property type="component" value="Unassembled WGS sequence"/>
</dbReference>
<dbReference type="EMBL" id="WBZB01000061">
    <property type="protein sequence ID" value="KAB3525663.1"/>
    <property type="molecule type" value="Genomic_DNA"/>
</dbReference>
<accession>A0A833M8G6</accession>
<feature type="transmembrane region" description="Helical" evidence="1">
    <location>
        <begin position="223"/>
        <end position="241"/>
    </location>
</feature>
<dbReference type="AlphaFoldDB" id="A0A833M8G6"/>
<feature type="transmembrane region" description="Helical" evidence="1">
    <location>
        <begin position="167"/>
        <end position="185"/>
    </location>
</feature>
<evidence type="ECO:0000313" key="2">
    <source>
        <dbReference type="EMBL" id="KAB3525663.1"/>
    </source>
</evidence>
<comment type="caution">
    <text evidence="2">The sequence shown here is derived from an EMBL/GenBank/DDBJ whole genome shotgun (WGS) entry which is preliminary data.</text>
</comment>
<keyword evidence="1" id="KW-1133">Transmembrane helix</keyword>
<keyword evidence="3" id="KW-1185">Reference proteome</keyword>
<proteinExistence type="predicted"/>
<reference evidence="2 3" key="1">
    <citation type="submission" date="2019-10" db="EMBL/GenBank/DDBJ databases">
        <title>Alkaliphilus serpentinus sp. nov. and Alkaliphilus pronyensis sp. nov., two novel anaerobic alkaliphilic species isolated from the serpentinized-hosted hydrothermal field of the Prony Bay (New Caledonia).</title>
        <authorList>
            <person name="Postec A."/>
        </authorList>
    </citation>
    <scope>NUCLEOTIDE SEQUENCE [LARGE SCALE GENOMIC DNA]</scope>
    <source>
        <strain evidence="2 3">LacT</strain>
    </source>
</reference>
<sequence>MQTLKRLWMIIASAYILLFFSEYYFLNEEPAIGLIDTLTTNPAGLIFLIEFIIMYAFFSYSMLIALQKFKVSNIWGLILAGALFGWWTEGIVIPIYYEALPYSIFWPSIGWHVIVDVLLGWYLVRKVLHMNKPLYTVLLSSALGIFWGIWATWFWGEGLSPIAPTDFVIYSFFTVFLLIIAYWSIDSFNPVKMAISKLEIILFAVFSIFCFITITLSLGILPILYFVPMVAITCLVLWIGGKSEKRDSLFDGFEVKTKKWQYPILLLIPLTSSIVYNNIYKSKLDTGFTELIPLALLVAAVPLYLIAMVKVAFKTR</sequence>
<feature type="transmembrane region" description="Helical" evidence="1">
    <location>
        <begin position="103"/>
        <end position="124"/>
    </location>
</feature>
<feature type="transmembrane region" description="Helical" evidence="1">
    <location>
        <begin position="7"/>
        <end position="25"/>
    </location>
</feature>
<feature type="transmembrane region" description="Helical" evidence="1">
    <location>
        <begin position="197"/>
        <end position="217"/>
    </location>
</feature>
<feature type="transmembrane region" description="Helical" evidence="1">
    <location>
        <begin position="262"/>
        <end position="279"/>
    </location>
</feature>
<dbReference type="RefSeq" id="WP_151867141.1">
    <property type="nucleotide sequence ID" value="NZ_WBZB01000061.1"/>
</dbReference>
<organism evidence="2 3">
    <name type="scientific">Alkaliphilus serpentinus</name>
    <dbReference type="NCBI Taxonomy" id="1482731"/>
    <lineage>
        <taxon>Bacteria</taxon>
        <taxon>Bacillati</taxon>
        <taxon>Bacillota</taxon>
        <taxon>Clostridia</taxon>
        <taxon>Peptostreptococcales</taxon>
        <taxon>Natronincolaceae</taxon>
        <taxon>Alkaliphilus</taxon>
    </lineage>
</organism>
<keyword evidence="1" id="KW-0472">Membrane</keyword>
<feature type="transmembrane region" description="Helical" evidence="1">
    <location>
        <begin position="291"/>
        <end position="313"/>
    </location>
</feature>
<feature type="transmembrane region" description="Helical" evidence="1">
    <location>
        <begin position="45"/>
        <end position="66"/>
    </location>
</feature>
<dbReference type="OrthoDB" id="7877027at2"/>
<protein>
    <submittedName>
        <fullName evidence="2">Uncharacterized protein</fullName>
    </submittedName>
</protein>
<keyword evidence="1" id="KW-0812">Transmembrane</keyword>
<feature type="transmembrane region" description="Helical" evidence="1">
    <location>
        <begin position="73"/>
        <end position="97"/>
    </location>
</feature>
<evidence type="ECO:0000313" key="3">
    <source>
        <dbReference type="Proteomes" id="UP000465601"/>
    </source>
</evidence>
<gene>
    <name evidence="2" type="ORF">F8153_14870</name>
</gene>